<name>C7RV30_ACCRE</name>
<dbReference type="AlphaFoldDB" id="C7RV30"/>
<accession>C7RV30</accession>
<sequence length="160" mass="17634">MAVIFNSDHKAMAERSVLCWLATADEGGQPNVSPKEVFAVVDDEHIVVANIASPGSAKNIHINGKVCLSFIDVFAQKGFKVYGVARDVKPSETEYFRWAEPLRMMVGDRFPIHSVFLVRATAVEPIIAPSYRLYPSETTEASQVQAALCTYGVRRESSNV</sequence>
<reference evidence="2" key="1">
    <citation type="submission" date="2009-08" db="EMBL/GenBank/DDBJ databases">
        <authorList>
            <consortium name="US DOE Joint Genome Institute"/>
            <person name="Lucas S."/>
            <person name="Copeland A."/>
            <person name="Lapidus A."/>
            <person name="Glavina del Rio T."/>
            <person name="Dalin E."/>
            <person name="Tice H."/>
            <person name="Bruce D."/>
            <person name="Barry K."/>
            <person name="Pitluck S."/>
            <person name="Lowry S."/>
            <person name="Larimer F."/>
            <person name="Land M."/>
            <person name="Hauser L."/>
            <person name="Kyrpides N."/>
            <person name="Ivanova N."/>
            <person name="McMahon K.D."/>
            <person name="Hugenholtz P."/>
        </authorList>
    </citation>
    <scope>NUCLEOTIDE SEQUENCE</scope>
    <source>
        <strain evidence="2">UW-1</strain>
    </source>
</reference>
<dbReference type="STRING" id="522306.CAP2UW1_1808"/>
<organism evidence="2">
    <name type="scientific">Accumulibacter regalis</name>
    <dbReference type="NCBI Taxonomy" id="522306"/>
    <lineage>
        <taxon>Bacteria</taxon>
        <taxon>Pseudomonadati</taxon>
        <taxon>Pseudomonadota</taxon>
        <taxon>Betaproteobacteria</taxon>
        <taxon>Candidatus Accumulibacter</taxon>
    </lineage>
</organism>
<proteinExistence type="predicted"/>
<dbReference type="PANTHER" id="PTHR40660">
    <property type="entry name" value="5'-PHOSPHATE OXIDASE PUTATIVE DOMAIN-CONTAINING PROTEIN-RELATED"/>
    <property type="match status" value="1"/>
</dbReference>
<dbReference type="Pfam" id="PF01243">
    <property type="entry name" value="PNPOx_N"/>
    <property type="match status" value="1"/>
</dbReference>
<dbReference type="InterPro" id="IPR012349">
    <property type="entry name" value="Split_barrel_FMN-bd"/>
</dbReference>
<feature type="domain" description="Pyridoxamine 5'-phosphate oxidase N-terminal" evidence="1">
    <location>
        <begin position="9"/>
        <end position="120"/>
    </location>
</feature>
<dbReference type="Gene3D" id="2.30.110.10">
    <property type="entry name" value="Electron Transport, Fmn-binding Protein, Chain A"/>
    <property type="match status" value="1"/>
</dbReference>
<dbReference type="KEGG" id="app:CAP2UW1_1808"/>
<reference evidence="2" key="2">
    <citation type="submission" date="2009-09" db="EMBL/GenBank/DDBJ databases">
        <title>Complete sequence of chromosome of Candidatus Accumulibacter phosphatis clade IIA str. UW-1.</title>
        <authorList>
            <consortium name="US DOE Joint Genome Institute"/>
            <person name="Martin H.G."/>
            <person name="Ivanova N."/>
            <person name="Kunin V."/>
            <person name="Warnecke F."/>
            <person name="Barry K."/>
            <person name="He S."/>
            <person name="Salamov A."/>
            <person name="Szeto E."/>
            <person name="Dalin E."/>
            <person name="Pangilinan J.L."/>
            <person name="Lapidus A."/>
            <person name="Lowry S."/>
            <person name="Kyrpides N.C."/>
            <person name="McMahon K.D."/>
            <person name="Hugenholtz P."/>
        </authorList>
    </citation>
    <scope>NUCLEOTIDE SEQUENCE [LARGE SCALE GENOMIC DNA]</scope>
    <source>
        <strain evidence="2">UW-1</strain>
    </source>
</reference>
<evidence type="ECO:0000313" key="2">
    <source>
        <dbReference type="EMBL" id="ACV35109.1"/>
    </source>
</evidence>
<dbReference type="HOGENOM" id="CLU_118461_0_0_4"/>
<protein>
    <submittedName>
        <fullName evidence="2">Pyridoxamine 5'-phosphate oxidase-related FMN-binding</fullName>
    </submittedName>
</protein>
<dbReference type="PANTHER" id="PTHR40660:SF1">
    <property type="entry name" value="5'-PHOSPHATE OXIDASE PUTATIVE DOMAIN-CONTAINING PROTEIN-RELATED"/>
    <property type="match status" value="1"/>
</dbReference>
<dbReference type="EMBL" id="CP001715">
    <property type="protein sequence ID" value="ACV35109.1"/>
    <property type="molecule type" value="Genomic_DNA"/>
</dbReference>
<gene>
    <name evidence="2" type="ordered locus">CAP2UW1_1808</name>
</gene>
<dbReference type="eggNOG" id="COG3576">
    <property type="taxonomic scope" value="Bacteria"/>
</dbReference>
<dbReference type="InterPro" id="IPR011576">
    <property type="entry name" value="Pyridox_Oxase_N"/>
</dbReference>
<dbReference type="SUPFAM" id="SSF50475">
    <property type="entry name" value="FMN-binding split barrel"/>
    <property type="match status" value="1"/>
</dbReference>
<evidence type="ECO:0000259" key="1">
    <source>
        <dbReference type="Pfam" id="PF01243"/>
    </source>
</evidence>